<dbReference type="Gene3D" id="2.40.50.40">
    <property type="match status" value="2"/>
</dbReference>
<dbReference type="InterPro" id="IPR023779">
    <property type="entry name" value="Chromodomain_CS"/>
</dbReference>
<dbReference type="PROSITE" id="PS00598">
    <property type="entry name" value="CHROMO_1"/>
    <property type="match status" value="1"/>
</dbReference>
<dbReference type="CDD" id="cd00034">
    <property type="entry name" value="CSD"/>
    <property type="match status" value="1"/>
</dbReference>
<dbReference type="GO" id="GO:0005634">
    <property type="term" value="C:nucleus"/>
    <property type="evidence" value="ECO:0007669"/>
    <property type="project" value="UniProtKB-SubCell"/>
</dbReference>
<dbReference type="GO" id="GO:0000792">
    <property type="term" value="C:heterochromatin"/>
    <property type="evidence" value="ECO:0007669"/>
    <property type="project" value="UniProtKB-ARBA"/>
</dbReference>
<dbReference type="InterPro" id="IPR051219">
    <property type="entry name" value="Heterochromatin_chromo-domain"/>
</dbReference>
<sequence length="349" mass="40670">MLFSAGTFLFVATVHVLPEVQSHYEDRQFRVVELLILIIGYFVSRLFSMGEDIYVVEKILNKRILENGEIEYFIKWYGYDEDDATWEPEENVFCKDLIKLYEKNQNCTENIDDECKLIMSQILDEIINLIETVPLMSDSVNVSTDDLISDHSLSYLQLSTTATIDENEITDKSFHSDIHSVQEIVISQNDDIEKTEIINTNIEATPETNRRRRKRTNTTSLTRKKKFRSESNDTKSIIVDENANDIQKQDPMEVQNNTIDYVSLGPERIVSITRSRLPAQQLEFLLKCSHSPTKLFFISNEKAKELVPDLLIEFYERHINWFIDKPSTSKSKSYKRESNSTNRSNRHKS</sequence>
<dbReference type="Pfam" id="PF00385">
    <property type="entry name" value="Chromo"/>
    <property type="match status" value="1"/>
</dbReference>
<dbReference type="InterPro" id="IPR016197">
    <property type="entry name" value="Chromo-like_dom_sf"/>
</dbReference>
<reference evidence="5" key="1">
    <citation type="submission" date="2021-02" db="EMBL/GenBank/DDBJ databases">
        <authorList>
            <person name="Nowell W R."/>
        </authorList>
    </citation>
    <scope>NUCLEOTIDE SEQUENCE</scope>
</reference>
<feature type="region of interest" description="Disordered" evidence="3">
    <location>
        <begin position="327"/>
        <end position="349"/>
    </location>
</feature>
<feature type="domain" description="Chromo" evidence="4">
    <location>
        <begin position="54"/>
        <end position="113"/>
    </location>
</feature>
<dbReference type="AlphaFoldDB" id="A0A814H6L0"/>
<comment type="subcellular location">
    <subcellularLocation>
        <location evidence="1">Nucleus</location>
    </subcellularLocation>
</comment>
<keyword evidence="2" id="KW-0539">Nucleus</keyword>
<dbReference type="InterPro" id="IPR023780">
    <property type="entry name" value="Chromo_domain"/>
</dbReference>
<accession>A0A814H6L0</accession>
<dbReference type="Proteomes" id="UP000663845">
    <property type="component" value="Unassembled WGS sequence"/>
</dbReference>
<dbReference type="Pfam" id="PF01393">
    <property type="entry name" value="Chromo_shadow"/>
    <property type="match status" value="1"/>
</dbReference>
<organism evidence="5 6">
    <name type="scientific">Adineta steineri</name>
    <dbReference type="NCBI Taxonomy" id="433720"/>
    <lineage>
        <taxon>Eukaryota</taxon>
        <taxon>Metazoa</taxon>
        <taxon>Spiralia</taxon>
        <taxon>Gnathifera</taxon>
        <taxon>Rotifera</taxon>
        <taxon>Eurotatoria</taxon>
        <taxon>Bdelloidea</taxon>
        <taxon>Adinetida</taxon>
        <taxon>Adinetidae</taxon>
        <taxon>Adineta</taxon>
    </lineage>
</organism>
<dbReference type="CDD" id="cd00024">
    <property type="entry name" value="CD_CSD"/>
    <property type="match status" value="1"/>
</dbReference>
<dbReference type="PRINTS" id="PR00504">
    <property type="entry name" value="CHROMODOMAIN"/>
</dbReference>
<dbReference type="SMART" id="SM00298">
    <property type="entry name" value="CHROMO"/>
    <property type="match status" value="1"/>
</dbReference>
<evidence type="ECO:0000259" key="4">
    <source>
        <dbReference type="PROSITE" id="PS50013"/>
    </source>
</evidence>
<dbReference type="InterPro" id="IPR008251">
    <property type="entry name" value="Chromo_shadow_dom"/>
</dbReference>
<proteinExistence type="predicted"/>
<name>A0A814H6L0_9BILA</name>
<comment type="caution">
    <text evidence="5">The sequence shown here is derived from an EMBL/GenBank/DDBJ whole genome shotgun (WGS) entry which is preliminary data.</text>
</comment>
<dbReference type="InterPro" id="IPR017984">
    <property type="entry name" value="Chromo_dom_subgr"/>
</dbReference>
<evidence type="ECO:0000256" key="2">
    <source>
        <dbReference type="ARBA" id="ARBA00023242"/>
    </source>
</evidence>
<dbReference type="PROSITE" id="PS50013">
    <property type="entry name" value="CHROMO_2"/>
    <property type="match status" value="1"/>
</dbReference>
<evidence type="ECO:0000313" key="6">
    <source>
        <dbReference type="Proteomes" id="UP000663845"/>
    </source>
</evidence>
<dbReference type="InterPro" id="IPR000953">
    <property type="entry name" value="Chromo/chromo_shadow_dom"/>
</dbReference>
<dbReference type="PANTHER" id="PTHR22812">
    <property type="entry name" value="CHROMOBOX PROTEIN"/>
    <property type="match status" value="1"/>
</dbReference>
<dbReference type="SUPFAM" id="SSF54160">
    <property type="entry name" value="Chromo domain-like"/>
    <property type="match status" value="1"/>
</dbReference>
<protein>
    <recommendedName>
        <fullName evidence="4">Chromo domain-containing protein</fullName>
    </recommendedName>
</protein>
<evidence type="ECO:0000256" key="3">
    <source>
        <dbReference type="SAM" id="MobiDB-lite"/>
    </source>
</evidence>
<dbReference type="EMBL" id="CAJNOG010000145">
    <property type="protein sequence ID" value="CAF1005616.1"/>
    <property type="molecule type" value="Genomic_DNA"/>
</dbReference>
<evidence type="ECO:0000256" key="1">
    <source>
        <dbReference type="ARBA" id="ARBA00004123"/>
    </source>
</evidence>
<gene>
    <name evidence="5" type="ORF">JYZ213_LOCUS16241</name>
</gene>
<evidence type="ECO:0000313" key="5">
    <source>
        <dbReference type="EMBL" id="CAF1005616.1"/>
    </source>
</evidence>